<name>A0AAW9ABF6_9BACL</name>
<dbReference type="RefSeq" id="WP_317941217.1">
    <property type="nucleotide sequence ID" value="NZ_JAUBDJ010000012.1"/>
</dbReference>
<sequence>MIPSIESISGFITGAGIVLLIAFLYFKKGSKERRFDERYQEVHGKARTVSWTITLLTLLFMWVGVLIFDGPNLAFILLATAYGVMLISYGIGAMIYNRRI</sequence>
<dbReference type="EMBL" id="JAUBDJ010000012">
    <property type="protein sequence ID" value="MDW0118379.1"/>
    <property type="molecule type" value="Genomic_DNA"/>
</dbReference>
<proteinExistence type="predicted"/>
<keyword evidence="1" id="KW-0812">Transmembrane</keyword>
<accession>A0AAW9ABF6</accession>
<dbReference type="Proteomes" id="UP001271648">
    <property type="component" value="Unassembled WGS sequence"/>
</dbReference>
<dbReference type="AlphaFoldDB" id="A0AAW9ABF6"/>
<keyword evidence="3" id="KW-1185">Reference proteome</keyword>
<organism evidence="2 3">
    <name type="scientific">Sporosarcina thermotolerans</name>
    <dbReference type="NCBI Taxonomy" id="633404"/>
    <lineage>
        <taxon>Bacteria</taxon>
        <taxon>Bacillati</taxon>
        <taxon>Bacillota</taxon>
        <taxon>Bacilli</taxon>
        <taxon>Bacillales</taxon>
        <taxon>Caryophanaceae</taxon>
        <taxon>Sporosarcina</taxon>
    </lineage>
</organism>
<keyword evidence="1" id="KW-0472">Membrane</keyword>
<keyword evidence="1" id="KW-1133">Transmembrane helix</keyword>
<protein>
    <submittedName>
        <fullName evidence="2">DUF3796 domain-containing protein</fullName>
    </submittedName>
</protein>
<evidence type="ECO:0000313" key="3">
    <source>
        <dbReference type="Proteomes" id="UP001271648"/>
    </source>
</evidence>
<comment type="caution">
    <text evidence="2">The sequence shown here is derived from an EMBL/GenBank/DDBJ whole genome shotgun (WGS) entry which is preliminary data.</text>
</comment>
<gene>
    <name evidence="2" type="ORF">QTL97_15715</name>
</gene>
<evidence type="ECO:0000313" key="2">
    <source>
        <dbReference type="EMBL" id="MDW0118379.1"/>
    </source>
</evidence>
<feature type="transmembrane region" description="Helical" evidence="1">
    <location>
        <begin position="48"/>
        <end position="68"/>
    </location>
</feature>
<dbReference type="Pfam" id="PF09946">
    <property type="entry name" value="DUF2178"/>
    <property type="match status" value="1"/>
</dbReference>
<reference evidence="2 3" key="1">
    <citation type="submission" date="2023-06" db="EMBL/GenBank/DDBJ databases">
        <title>Sporosarcina sp. nov., isolated from Korean traditional fermented seafood 'Jeotgal'.</title>
        <authorList>
            <person name="Yang A.I."/>
            <person name="Shin N.-R."/>
        </authorList>
    </citation>
    <scope>NUCLEOTIDE SEQUENCE [LARGE SCALE GENOMIC DNA]</scope>
    <source>
        <strain evidence="2 3">KCTC43456</strain>
    </source>
</reference>
<feature type="transmembrane region" description="Helical" evidence="1">
    <location>
        <begin position="74"/>
        <end position="96"/>
    </location>
</feature>
<feature type="transmembrane region" description="Helical" evidence="1">
    <location>
        <begin position="6"/>
        <end position="27"/>
    </location>
</feature>
<dbReference type="InterPro" id="IPR019235">
    <property type="entry name" value="DUF2178_TM"/>
</dbReference>
<evidence type="ECO:0000256" key="1">
    <source>
        <dbReference type="SAM" id="Phobius"/>
    </source>
</evidence>